<feature type="transmembrane region" description="Helical" evidence="1">
    <location>
        <begin position="106"/>
        <end position="129"/>
    </location>
</feature>
<protein>
    <submittedName>
        <fullName evidence="2">Hypothetical_protein</fullName>
    </submittedName>
</protein>
<proteinExistence type="predicted"/>
<gene>
    <name evidence="2" type="ORF">HINF_LOCUS26485</name>
</gene>
<comment type="caution">
    <text evidence="2">The sequence shown here is derived from an EMBL/GenBank/DDBJ whole genome shotgun (WGS) entry which is preliminary data.</text>
</comment>
<name>A0ABP1IKZ8_9EUKA</name>
<organism evidence="2 3">
    <name type="scientific">Hexamita inflata</name>
    <dbReference type="NCBI Taxonomy" id="28002"/>
    <lineage>
        <taxon>Eukaryota</taxon>
        <taxon>Metamonada</taxon>
        <taxon>Diplomonadida</taxon>
        <taxon>Hexamitidae</taxon>
        <taxon>Hexamitinae</taxon>
        <taxon>Hexamita</taxon>
    </lineage>
</organism>
<accession>A0ABP1IKZ8</accession>
<evidence type="ECO:0000256" key="1">
    <source>
        <dbReference type="SAM" id="Phobius"/>
    </source>
</evidence>
<evidence type="ECO:0000313" key="2">
    <source>
        <dbReference type="EMBL" id="CAL6018467.1"/>
    </source>
</evidence>
<reference evidence="2 3" key="1">
    <citation type="submission" date="2024-07" db="EMBL/GenBank/DDBJ databases">
        <authorList>
            <person name="Akdeniz Z."/>
        </authorList>
    </citation>
    <scope>NUCLEOTIDE SEQUENCE [LARGE SCALE GENOMIC DNA]</scope>
</reference>
<sequence length="168" mass="19718">MKVVFQSELFIIQIFKDDVLMNPPTYYVALKLLLNTEVQEIFTAVEHQPIKPAPYQVALTLAYTVVFIIEQLGDKFQLIIDDKYCALSLVSTIIKLIFINKEQLQLVVVQPIVAIFVEILVFKMLNYIFEFQNQMLPSQQPIKPNLDKIEFAYNCYWKHISQIFTEFF</sequence>
<keyword evidence="1" id="KW-1133">Transmembrane helix</keyword>
<keyword evidence="3" id="KW-1185">Reference proteome</keyword>
<evidence type="ECO:0000313" key="3">
    <source>
        <dbReference type="Proteomes" id="UP001642409"/>
    </source>
</evidence>
<dbReference type="EMBL" id="CAXDID020000080">
    <property type="protein sequence ID" value="CAL6018467.1"/>
    <property type="molecule type" value="Genomic_DNA"/>
</dbReference>
<dbReference type="Proteomes" id="UP001642409">
    <property type="component" value="Unassembled WGS sequence"/>
</dbReference>
<keyword evidence="1" id="KW-0472">Membrane</keyword>
<keyword evidence="1" id="KW-0812">Transmembrane</keyword>